<comment type="caution">
    <text evidence="2">The sequence shown here is derived from an EMBL/GenBank/DDBJ whole genome shotgun (WGS) entry which is preliminary data.</text>
</comment>
<organism evidence="2 3">
    <name type="scientific">Flavobacterium sufflavum</name>
    <dbReference type="NCBI Taxonomy" id="1921138"/>
    <lineage>
        <taxon>Bacteria</taxon>
        <taxon>Pseudomonadati</taxon>
        <taxon>Bacteroidota</taxon>
        <taxon>Flavobacteriia</taxon>
        <taxon>Flavobacteriales</taxon>
        <taxon>Flavobacteriaceae</taxon>
        <taxon>Flavobacterium</taxon>
    </lineage>
</organism>
<accession>A0A3S2XMC8</accession>
<name>A0A3S2XMC8_9FLAO</name>
<evidence type="ECO:0008006" key="4">
    <source>
        <dbReference type="Google" id="ProtNLM"/>
    </source>
</evidence>
<sequence length="160" mass="17816">MKVTFLTLALVLGFNAFAQTHQLVKHDGVAHQVNFIKHENNVIHYSQPGSHEHHKISSHAVASLKDLKSAEHKTVSHKVAVSSKADYHKVQVLHHQDHAVGLKKVATFKGQLNRAKGISSAEQFEHTKRSVKYKAAAQGYPFVAINKKNNGTYEAIAYTY</sequence>
<dbReference type="OrthoDB" id="1347412at2"/>
<keyword evidence="3" id="KW-1185">Reference proteome</keyword>
<evidence type="ECO:0000313" key="2">
    <source>
        <dbReference type="EMBL" id="RVT79954.1"/>
    </source>
</evidence>
<dbReference type="AlphaFoldDB" id="A0A3S2XMC8"/>
<keyword evidence="1" id="KW-0732">Signal</keyword>
<dbReference type="EMBL" id="SACJ01000001">
    <property type="protein sequence ID" value="RVT79954.1"/>
    <property type="molecule type" value="Genomic_DNA"/>
</dbReference>
<evidence type="ECO:0000256" key="1">
    <source>
        <dbReference type="SAM" id="SignalP"/>
    </source>
</evidence>
<reference evidence="2 3" key="1">
    <citation type="submission" date="2019-01" db="EMBL/GenBank/DDBJ databases">
        <authorList>
            <person name="Chen W.-M."/>
        </authorList>
    </citation>
    <scope>NUCLEOTIDE SEQUENCE [LARGE SCALE GENOMIC DNA]</scope>
    <source>
        <strain evidence="2 3">BBQ-12</strain>
    </source>
</reference>
<dbReference type="RefSeq" id="WP_128193269.1">
    <property type="nucleotide sequence ID" value="NZ_SACJ01000001.1"/>
</dbReference>
<gene>
    <name evidence="2" type="ORF">EOD40_02250</name>
</gene>
<feature type="chain" id="PRO_5018643283" description="DUF4198 domain-containing protein" evidence="1">
    <location>
        <begin position="19"/>
        <end position="160"/>
    </location>
</feature>
<protein>
    <recommendedName>
        <fullName evidence="4">DUF4198 domain-containing protein</fullName>
    </recommendedName>
</protein>
<evidence type="ECO:0000313" key="3">
    <source>
        <dbReference type="Proteomes" id="UP000285211"/>
    </source>
</evidence>
<proteinExistence type="predicted"/>
<feature type="signal peptide" evidence="1">
    <location>
        <begin position="1"/>
        <end position="18"/>
    </location>
</feature>
<dbReference type="Proteomes" id="UP000285211">
    <property type="component" value="Unassembled WGS sequence"/>
</dbReference>